<evidence type="ECO:0000313" key="3">
    <source>
        <dbReference type="Proteomes" id="UP000565715"/>
    </source>
</evidence>
<comment type="caution">
    <text evidence="2">The sequence shown here is derived from an EMBL/GenBank/DDBJ whole genome shotgun (WGS) entry which is preliminary data.</text>
</comment>
<name>A0A846X6S1_9NOCA</name>
<evidence type="ECO:0000313" key="2">
    <source>
        <dbReference type="EMBL" id="NKY31841.1"/>
    </source>
</evidence>
<feature type="compositionally biased region" description="Basic and acidic residues" evidence="1">
    <location>
        <begin position="71"/>
        <end position="80"/>
    </location>
</feature>
<dbReference type="EMBL" id="JAAXOO010000001">
    <property type="protein sequence ID" value="NKY31841.1"/>
    <property type="molecule type" value="Genomic_DNA"/>
</dbReference>
<dbReference type="RefSeq" id="WP_068035426.1">
    <property type="nucleotide sequence ID" value="NZ_JAAXOO010000001.1"/>
</dbReference>
<organism evidence="2 3">
    <name type="scientific">Nocardia speluncae</name>
    <dbReference type="NCBI Taxonomy" id="419477"/>
    <lineage>
        <taxon>Bacteria</taxon>
        <taxon>Bacillati</taxon>
        <taxon>Actinomycetota</taxon>
        <taxon>Actinomycetes</taxon>
        <taxon>Mycobacteriales</taxon>
        <taxon>Nocardiaceae</taxon>
        <taxon>Nocardia</taxon>
    </lineage>
</organism>
<protein>
    <submittedName>
        <fullName evidence="2">Uncharacterized protein</fullName>
    </submittedName>
</protein>
<evidence type="ECO:0000256" key="1">
    <source>
        <dbReference type="SAM" id="MobiDB-lite"/>
    </source>
</evidence>
<gene>
    <name evidence="2" type="ORF">HGA13_01945</name>
</gene>
<proteinExistence type="predicted"/>
<reference evidence="2 3" key="1">
    <citation type="submission" date="2020-04" db="EMBL/GenBank/DDBJ databases">
        <title>MicrobeNet Type strains.</title>
        <authorList>
            <person name="Nicholson A.C."/>
        </authorList>
    </citation>
    <scope>NUCLEOTIDE SEQUENCE [LARGE SCALE GENOMIC DNA]</scope>
    <source>
        <strain evidence="2 3">DSM 45078</strain>
    </source>
</reference>
<feature type="region of interest" description="Disordered" evidence="1">
    <location>
        <begin position="71"/>
        <end position="119"/>
    </location>
</feature>
<dbReference type="AlphaFoldDB" id="A0A846X6S1"/>
<keyword evidence="3" id="KW-1185">Reference proteome</keyword>
<sequence>MGGSGNGAIIAKLLQAAERIADALVWKAAPQVSKKHHDFPREIRNSLERFRHEDQQLAHEKIDTVGRAAHTDRGAADGHPESGASTQVPVGEPYPNRFEADPGEVGSGESGAGSASRPHPLRGLWLERRVSADSIDPFTSIMDLPHEEAAAIAHKRGTRIANADYVDIRKQVEAWLRSYAAEKGEPIADNPLYFKLVSERGTYPPAEGSVAIRIPADSIPTERLTFTIEDSFFNYQMVAGMAASNTPEGFEPKIIHGVDADTSIDFDGEHRKYLDAFQSGRYIEAQVWSRDDPILAEARMQFRQGIPTDRTIIVESPPQG</sequence>
<accession>A0A846X6S1</accession>
<dbReference type="Proteomes" id="UP000565715">
    <property type="component" value="Unassembled WGS sequence"/>
</dbReference>